<feature type="compositionally biased region" description="Basic residues" evidence="1">
    <location>
        <begin position="1"/>
        <end position="18"/>
    </location>
</feature>
<accession>A0A3M7PLM6</accession>
<dbReference type="Proteomes" id="UP000276133">
    <property type="component" value="Unassembled WGS sequence"/>
</dbReference>
<comment type="caution">
    <text evidence="2">The sequence shown here is derived from an EMBL/GenBank/DDBJ whole genome shotgun (WGS) entry which is preliminary data.</text>
</comment>
<feature type="region of interest" description="Disordered" evidence="1">
    <location>
        <begin position="1"/>
        <end position="44"/>
    </location>
</feature>
<name>A0A3M7PLM6_BRAPC</name>
<evidence type="ECO:0000256" key="1">
    <source>
        <dbReference type="SAM" id="MobiDB-lite"/>
    </source>
</evidence>
<evidence type="ECO:0000313" key="2">
    <source>
        <dbReference type="EMBL" id="RMZ99547.1"/>
    </source>
</evidence>
<proteinExistence type="predicted"/>
<sequence length="94" mass="10944">MNKSKKQTIKPKTTKKNKNLNESSSSESESEYETPKKKVNKKVSKKEELVEMIAVSFHIPNEKHPFHHLHEVPHTVDLAEIQEPTSREEVFFCN</sequence>
<protein>
    <submittedName>
        <fullName evidence="2">Uncharacterized protein</fullName>
    </submittedName>
</protein>
<keyword evidence="3" id="KW-1185">Reference proteome</keyword>
<dbReference type="EMBL" id="REGN01010172">
    <property type="protein sequence ID" value="RMZ99547.1"/>
    <property type="molecule type" value="Genomic_DNA"/>
</dbReference>
<reference evidence="2 3" key="1">
    <citation type="journal article" date="2018" name="Sci. Rep.">
        <title>Genomic signatures of local adaptation to the degree of environmental predictability in rotifers.</title>
        <authorList>
            <person name="Franch-Gras L."/>
            <person name="Hahn C."/>
            <person name="Garcia-Roger E.M."/>
            <person name="Carmona M.J."/>
            <person name="Serra M."/>
            <person name="Gomez A."/>
        </authorList>
    </citation>
    <scope>NUCLEOTIDE SEQUENCE [LARGE SCALE GENOMIC DNA]</scope>
    <source>
        <strain evidence="2">HYR1</strain>
    </source>
</reference>
<dbReference type="OrthoDB" id="10195144at2759"/>
<organism evidence="2 3">
    <name type="scientific">Brachionus plicatilis</name>
    <name type="common">Marine rotifer</name>
    <name type="synonym">Brachionus muelleri</name>
    <dbReference type="NCBI Taxonomy" id="10195"/>
    <lineage>
        <taxon>Eukaryota</taxon>
        <taxon>Metazoa</taxon>
        <taxon>Spiralia</taxon>
        <taxon>Gnathifera</taxon>
        <taxon>Rotifera</taxon>
        <taxon>Eurotatoria</taxon>
        <taxon>Monogononta</taxon>
        <taxon>Pseudotrocha</taxon>
        <taxon>Ploima</taxon>
        <taxon>Brachionidae</taxon>
        <taxon>Brachionus</taxon>
    </lineage>
</organism>
<gene>
    <name evidence="2" type="ORF">BpHYR1_048993</name>
</gene>
<dbReference type="AlphaFoldDB" id="A0A3M7PLM6"/>
<evidence type="ECO:0000313" key="3">
    <source>
        <dbReference type="Proteomes" id="UP000276133"/>
    </source>
</evidence>